<dbReference type="NCBIfam" id="TIGR00976">
    <property type="entry name" value="CocE_NonD"/>
    <property type="match status" value="1"/>
</dbReference>
<dbReference type="EMBL" id="CABFNQ020000747">
    <property type="protein sequence ID" value="CAH0033309.1"/>
    <property type="molecule type" value="Genomic_DNA"/>
</dbReference>
<dbReference type="Gene3D" id="1.10.3020.20">
    <property type="match status" value="1"/>
</dbReference>
<feature type="domain" description="Xaa-Pro dipeptidyl-peptidase C-terminal" evidence="2">
    <location>
        <begin position="325"/>
        <end position="588"/>
    </location>
</feature>
<dbReference type="SMART" id="SM00939">
    <property type="entry name" value="PepX_C"/>
    <property type="match status" value="1"/>
</dbReference>
<dbReference type="InterPro" id="IPR005674">
    <property type="entry name" value="CocE/Ser_esterase"/>
</dbReference>
<accession>A0A9N9VWN6</accession>
<dbReference type="PANTHER" id="PTHR43056:SF10">
    <property type="entry name" value="COCE_NOND FAMILY, PUTATIVE (AFU_ORTHOLOGUE AFUA_7G00600)-RELATED"/>
    <property type="match status" value="1"/>
</dbReference>
<comment type="caution">
    <text evidence="3">The sequence shown here is derived from an EMBL/GenBank/DDBJ whole genome shotgun (WGS) entry which is preliminary data.</text>
</comment>
<protein>
    <recommendedName>
        <fullName evidence="2">Xaa-Pro dipeptidyl-peptidase C-terminal domain-containing protein</fullName>
    </recommendedName>
</protein>
<dbReference type="Gene3D" id="3.40.50.1820">
    <property type="entry name" value="alpha/beta hydrolase"/>
    <property type="match status" value="1"/>
</dbReference>
<organism evidence="3 4">
    <name type="scientific">Clonostachys rhizophaga</name>
    <dbReference type="NCBI Taxonomy" id="160324"/>
    <lineage>
        <taxon>Eukaryota</taxon>
        <taxon>Fungi</taxon>
        <taxon>Dikarya</taxon>
        <taxon>Ascomycota</taxon>
        <taxon>Pezizomycotina</taxon>
        <taxon>Sordariomycetes</taxon>
        <taxon>Hypocreomycetidae</taxon>
        <taxon>Hypocreales</taxon>
        <taxon>Bionectriaceae</taxon>
        <taxon>Clonostachys</taxon>
    </lineage>
</organism>
<dbReference type="OrthoDB" id="2578740at2759"/>
<dbReference type="GO" id="GO:0008239">
    <property type="term" value="F:dipeptidyl-peptidase activity"/>
    <property type="evidence" value="ECO:0007669"/>
    <property type="project" value="InterPro"/>
</dbReference>
<name>A0A9N9VWN6_9HYPO</name>
<sequence>MPPPVQMGLEPIAPPKIGEKGYVGFNPRKEILQAGWKSGQNTRPLPTDILVEHDFAVKVRDGVTLYMDIYRPPSSDQGTRVPAVVAWSPFGKKYNGIMKMAAFPYNMGVPEETLSGLERFEGPDPAEYVPRGYAIVNVDARGAGDSEGSVVIMGSQEAEDGYDVIEALAQLEWCTGSVGLAGNSHLGIIQWFIAALQPPHLKAIAPWEALSDLYREQFARGGVFDCGMFDRITRQNIQGYNGIESHKEMYRRSPLQGAYWKNKRVDLSKVKVPTYLCGSYSTNVHTMGSIRGWLQIDTKDKWLRWDPYQEWFDLWVDQESRDELASFFDKYLKGLDNGWEKTPRVRMSVLRFGDNEPYHYIVEDDFPIPRTEYRDHFLHVDGTLRESAAEVEGTVSYNSEDSGDAVDFASFNVTFDKTTRLVGMPKAVLYMSCPDHDDLTVYVLIRKLDKNGNAMINLNIPWKYAPINKMSEVDPKDLHNLLFYKGPLGVLRAARRHIDPTQSMHPQYPFHTHDREEQVTPGDVVELEIGIWAIGIEFEAGETLSVQVSGQYPVFKSFPMDDRSKPENEKNFGTHRIHTGGKYPSRVILPHI</sequence>
<evidence type="ECO:0000256" key="1">
    <source>
        <dbReference type="ARBA" id="ARBA00022801"/>
    </source>
</evidence>
<keyword evidence="4" id="KW-1185">Reference proteome</keyword>
<evidence type="ECO:0000259" key="2">
    <source>
        <dbReference type="SMART" id="SM00939"/>
    </source>
</evidence>
<dbReference type="InterPro" id="IPR029058">
    <property type="entry name" value="AB_hydrolase_fold"/>
</dbReference>
<dbReference type="Pfam" id="PF02129">
    <property type="entry name" value="Peptidase_S15"/>
    <property type="match status" value="1"/>
</dbReference>
<reference evidence="3" key="1">
    <citation type="submission" date="2021-10" db="EMBL/GenBank/DDBJ databases">
        <authorList>
            <person name="Piombo E."/>
        </authorList>
    </citation>
    <scope>NUCLEOTIDE SEQUENCE</scope>
</reference>
<dbReference type="Pfam" id="PF08530">
    <property type="entry name" value="PepX_C"/>
    <property type="match status" value="1"/>
</dbReference>
<evidence type="ECO:0000313" key="4">
    <source>
        <dbReference type="Proteomes" id="UP000696573"/>
    </source>
</evidence>
<dbReference type="SUPFAM" id="SSF53474">
    <property type="entry name" value="alpha/beta-Hydrolases"/>
    <property type="match status" value="1"/>
</dbReference>
<dbReference type="PANTHER" id="PTHR43056">
    <property type="entry name" value="PEPTIDASE S9 PROLYL OLIGOPEPTIDASE"/>
    <property type="match status" value="1"/>
</dbReference>
<evidence type="ECO:0000313" key="3">
    <source>
        <dbReference type="EMBL" id="CAH0033309.1"/>
    </source>
</evidence>
<dbReference type="InterPro" id="IPR008979">
    <property type="entry name" value="Galactose-bd-like_sf"/>
</dbReference>
<dbReference type="AlphaFoldDB" id="A0A9N9VWN6"/>
<dbReference type="SUPFAM" id="SSF49785">
    <property type="entry name" value="Galactose-binding domain-like"/>
    <property type="match status" value="1"/>
</dbReference>
<dbReference type="Proteomes" id="UP000696573">
    <property type="component" value="Unassembled WGS sequence"/>
</dbReference>
<gene>
    <name evidence="3" type="ORF">CRHIZ90672A_00008655</name>
</gene>
<dbReference type="Gene3D" id="2.60.120.260">
    <property type="entry name" value="Galactose-binding domain-like"/>
    <property type="match status" value="1"/>
</dbReference>
<dbReference type="InterPro" id="IPR013736">
    <property type="entry name" value="Xaa-Pro_dipept_C"/>
</dbReference>
<dbReference type="InterPro" id="IPR050585">
    <property type="entry name" value="Xaa-Pro_dipeptidyl-ppase/CocE"/>
</dbReference>
<proteinExistence type="predicted"/>
<keyword evidence="1" id="KW-0378">Hydrolase</keyword>
<dbReference type="InterPro" id="IPR000383">
    <property type="entry name" value="Xaa-Pro-like_dom"/>
</dbReference>